<dbReference type="FunFam" id="3.40.50.720:FF:000121">
    <property type="entry name" value="Prostaglandin reductase 2"/>
    <property type="match status" value="1"/>
</dbReference>
<keyword evidence="2" id="KW-0560">Oxidoreductase</keyword>
<dbReference type="Gene3D" id="3.90.180.10">
    <property type="entry name" value="Medium-chain alcohol dehydrogenases, catalytic domain"/>
    <property type="match status" value="1"/>
</dbReference>
<dbReference type="InterPro" id="IPR041694">
    <property type="entry name" value="ADH_N_2"/>
</dbReference>
<comment type="subunit">
    <text evidence="1">Homodimer.</text>
</comment>
<dbReference type="InterPro" id="IPR036291">
    <property type="entry name" value="NAD(P)-bd_dom_sf"/>
</dbReference>
<accession>A0AB40AS57</accession>
<sequence length="270" mass="29494">MKAIEGFGVAKVLDSDNPNFSVGDYVAGFTGWEEYSLITRTESLRKVEKNDISLSFHVGLLGMPGFTAYAGFYEVCAPKKGDAVFVSAASGAVGQLVGQLAKLHGCYVVGSAGSKQKVQLLKDKLGFNEAFNYKEETDLTATLQRYFPNGIDIYFDNVGGAMLDAALLNMKVHGRVAVCGMVSQHSFTDSEGIHNMFAVVRKRIRIEGFLQSDYLHLFPKFVETVSNYYREGKIIYLEDIAEGLEKASSAFVGLFSGKNVGKQVVCVAKE</sequence>
<dbReference type="RefSeq" id="XP_039117760.1">
    <property type="nucleotide sequence ID" value="XM_039261826.1"/>
</dbReference>
<name>A0AB40AS57_DIOCR</name>
<dbReference type="SMART" id="SM00829">
    <property type="entry name" value="PKS_ER"/>
    <property type="match status" value="1"/>
</dbReference>
<dbReference type="InterPro" id="IPR020843">
    <property type="entry name" value="ER"/>
</dbReference>
<evidence type="ECO:0000259" key="3">
    <source>
        <dbReference type="SMART" id="SM00829"/>
    </source>
</evidence>
<dbReference type="SUPFAM" id="SSF50129">
    <property type="entry name" value="GroES-like"/>
    <property type="match status" value="1"/>
</dbReference>
<keyword evidence="4" id="KW-1185">Reference proteome</keyword>
<dbReference type="PANTHER" id="PTHR43205">
    <property type="entry name" value="PROSTAGLANDIN REDUCTASE"/>
    <property type="match status" value="1"/>
</dbReference>
<evidence type="ECO:0000313" key="4">
    <source>
        <dbReference type="Proteomes" id="UP001515500"/>
    </source>
</evidence>
<evidence type="ECO:0000313" key="5">
    <source>
        <dbReference type="RefSeq" id="XP_039117760.1"/>
    </source>
</evidence>
<organism evidence="4 5">
    <name type="scientific">Dioscorea cayennensis subsp. rotundata</name>
    <name type="common">White Guinea yam</name>
    <name type="synonym">Dioscorea rotundata</name>
    <dbReference type="NCBI Taxonomy" id="55577"/>
    <lineage>
        <taxon>Eukaryota</taxon>
        <taxon>Viridiplantae</taxon>
        <taxon>Streptophyta</taxon>
        <taxon>Embryophyta</taxon>
        <taxon>Tracheophyta</taxon>
        <taxon>Spermatophyta</taxon>
        <taxon>Magnoliopsida</taxon>
        <taxon>Liliopsida</taxon>
        <taxon>Dioscoreales</taxon>
        <taxon>Dioscoreaceae</taxon>
        <taxon>Dioscorea</taxon>
    </lineage>
</organism>
<gene>
    <name evidence="5" type="primary">LOC120253491</name>
</gene>
<dbReference type="SUPFAM" id="SSF51735">
    <property type="entry name" value="NAD(P)-binding Rossmann-fold domains"/>
    <property type="match status" value="1"/>
</dbReference>
<reference evidence="5" key="1">
    <citation type="submission" date="2025-08" db="UniProtKB">
        <authorList>
            <consortium name="RefSeq"/>
        </authorList>
    </citation>
    <scope>IDENTIFICATION</scope>
</reference>
<dbReference type="Gene3D" id="3.40.50.720">
    <property type="entry name" value="NAD(P)-binding Rossmann-like Domain"/>
    <property type="match status" value="1"/>
</dbReference>
<dbReference type="InterPro" id="IPR011032">
    <property type="entry name" value="GroES-like_sf"/>
</dbReference>
<dbReference type="InterPro" id="IPR045010">
    <property type="entry name" value="MDR_fam"/>
</dbReference>
<evidence type="ECO:0000256" key="1">
    <source>
        <dbReference type="ARBA" id="ARBA00011738"/>
    </source>
</evidence>
<dbReference type="InterPro" id="IPR013149">
    <property type="entry name" value="ADH-like_C"/>
</dbReference>
<dbReference type="Proteomes" id="UP001515500">
    <property type="component" value="Unplaced"/>
</dbReference>
<evidence type="ECO:0000256" key="2">
    <source>
        <dbReference type="ARBA" id="ARBA00023002"/>
    </source>
</evidence>
<protein>
    <submittedName>
        <fullName evidence="5">2-alkenal reductase (NADP(+)-dependent)-like</fullName>
    </submittedName>
</protein>
<dbReference type="PANTHER" id="PTHR43205:SF35">
    <property type="entry name" value="ZINC-BINDING DEHYDROGENASE FAMILY PROTEIN"/>
    <property type="match status" value="1"/>
</dbReference>
<dbReference type="Pfam" id="PF00107">
    <property type="entry name" value="ADH_zinc_N"/>
    <property type="match status" value="1"/>
</dbReference>
<dbReference type="Pfam" id="PF16884">
    <property type="entry name" value="ADH_N_2"/>
    <property type="match status" value="1"/>
</dbReference>
<dbReference type="GO" id="GO:0016628">
    <property type="term" value="F:oxidoreductase activity, acting on the CH-CH group of donors, NAD or NADP as acceptor"/>
    <property type="evidence" value="ECO:0007669"/>
    <property type="project" value="InterPro"/>
</dbReference>
<dbReference type="GeneID" id="120253491"/>
<feature type="domain" description="Enoyl reductase (ER)" evidence="3">
    <location>
        <begin position="2"/>
        <end position="265"/>
    </location>
</feature>
<dbReference type="AlphaFoldDB" id="A0AB40AS57"/>
<proteinExistence type="predicted"/>